<reference evidence="13" key="2">
    <citation type="submission" date="2019-06" db="EMBL/GenBank/DDBJ databases">
        <title>Genomics analysis of Aphanomyces spp. identifies a new class of oomycete effector associated with host adaptation.</title>
        <authorList>
            <person name="Gaulin E."/>
        </authorList>
    </citation>
    <scope>NUCLEOTIDE SEQUENCE</scope>
    <source>
        <strain evidence="13">CBS 578.67</strain>
    </source>
</reference>
<feature type="compositionally biased region" description="Basic and acidic residues" evidence="12">
    <location>
        <begin position="506"/>
        <end position="516"/>
    </location>
</feature>
<dbReference type="EMBL" id="CAADRA010006983">
    <property type="protein sequence ID" value="VFT97797.1"/>
    <property type="molecule type" value="Genomic_DNA"/>
</dbReference>
<keyword evidence="7 11" id="KW-0132">Cell division</keyword>
<evidence type="ECO:0000313" key="15">
    <source>
        <dbReference type="Proteomes" id="UP000332933"/>
    </source>
</evidence>
<organism evidence="14 15">
    <name type="scientific">Aphanomyces stellatus</name>
    <dbReference type="NCBI Taxonomy" id="120398"/>
    <lineage>
        <taxon>Eukaryota</taxon>
        <taxon>Sar</taxon>
        <taxon>Stramenopiles</taxon>
        <taxon>Oomycota</taxon>
        <taxon>Saprolegniomycetes</taxon>
        <taxon>Saprolegniales</taxon>
        <taxon>Verrucalvaceae</taxon>
        <taxon>Aphanomyces</taxon>
    </lineage>
</organism>
<evidence type="ECO:0000256" key="5">
    <source>
        <dbReference type="ARBA" id="ARBA00022454"/>
    </source>
</evidence>
<evidence type="ECO:0000313" key="14">
    <source>
        <dbReference type="EMBL" id="VFT97797.1"/>
    </source>
</evidence>
<keyword evidence="5" id="KW-0158">Chromosome</keyword>
<sequence>MDRLSSESGKRSHGDMSPETPVGLRKKMRRQAKVVHDEADDDEDDEPSHFQRLAAKRKIERHPQAGKTKLQKAREADDDEDDDESADIVSPIPLKISGRRISDNFHTPPSKLSTANSVFEATTSADLERRNSSIGEAAAPPPPQRVLTEEEMERRRRRRNSKTFQSRRKSLTPNAKAKQYVSEMYSTIIKMSSENKINSKNSWSLHLIDHIEDILVEKRAEDEPKDTDTYNFQKASCTLDASVKIYSYRVDDTWNSSFKVLENLTRGDEVNHDDDEGEGAERRTTSKKLTVANTIETNLKNINMKSVDLEFQVDPLFQKMSQAFDEGGAKGMLMVNLSVHNGCKIVLDSSNVKAASDGDNEEVAVIDKKPKKMINISGLTKRLRSSATVIETFDICPKLDHFYDQLKTMNNEYFDKKISVPRLDVTASSHTRRLTLMSQGLITPRKTPMKTPVKPDYEGTPAPSQSDDAEIEQPDFNMGGDDGMDYDDENPVTPAPEAPVAEDESMAPKEEVKPEEPDLNIAKPLKFEDEEEEQTTHLLESALMRSVNAEQMDEYSFFDAKTLKNWAGPQHWKVKLPGIRVKRTVRKDAPAKPIADDEAPAATKKKRNTAGINFNLTAAQVAQALKKPKQKSTLELSATALKKNESKAAELVHPVDLHMKLEKFYQLFTRPRSNVMFASMMKPHQDTFSFDSVAAAGARGGDTRDDDHDNGVDFDGGENEFLNDDDFQVSGLIQAERVVDKIDIQYERFAKRVDVKKLKESIWETLPFHNSEPVDPVDELADATEKMDIKEQVSFEGLVQEVAPKVPSNVTVSFYFICMLHLANDKGLELVGQDDMRDFKILHDPTASPGF</sequence>
<feature type="region of interest" description="Disordered" evidence="12">
    <location>
        <begin position="444"/>
        <end position="518"/>
    </location>
</feature>
<proteinExistence type="inferred from homology"/>
<evidence type="ECO:0000256" key="9">
    <source>
        <dbReference type="ARBA" id="ARBA00023067"/>
    </source>
</evidence>
<evidence type="ECO:0000313" key="13">
    <source>
        <dbReference type="EMBL" id="KAF0687152.1"/>
    </source>
</evidence>
<evidence type="ECO:0000256" key="12">
    <source>
        <dbReference type="SAM" id="MobiDB-lite"/>
    </source>
</evidence>
<evidence type="ECO:0000256" key="3">
    <source>
        <dbReference type="ARBA" id="ARBA00009471"/>
    </source>
</evidence>
<dbReference type="AlphaFoldDB" id="A0A485LHY8"/>
<gene>
    <name evidence="14" type="primary">Aste57867_21123</name>
    <name evidence="13" type="ORF">As57867_021055</name>
    <name evidence="14" type="ORF">ASTE57867_21123</name>
</gene>
<dbReference type="PANTHER" id="PTHR13108">
    <property type="entry name" value="CONDENSIN COMPLEX SUBUNIT 2"/>
    <property type="match status" value="1"/>
</dbReference>
<accession>A0A485LHY8</accession>
<dbReference type="GO" id="GO:0005737">
    <property type="term" value="C:cytoplasm"/>
    <property type="evidence" value="ECO:0007669"/>
    <property type="project" value="UniProtKB-SubCell"/>
</dbReference>
<keyword evidence="8 11" id="KW-0498">Mitosis</keyword>
<comment type="similarity">
    <text evidence="3 11">Belongs to the CND2 (condensin subunit 2) family.</text>
</comment>
<dbReference type="EMBL" id="VJMH01006957">
    <property type="protein sequence ID" value="KAF0687152.1"/>
    <property type="molecule type" value="Genomic_DNA"/>
</dbReference>
<dbReference type="GO" id="GO:0000796">
    <property type="term" value="C:condensin complex"/>
    <property type="evidence" value="ECO:0007669"/>
    <property type="project" value="InterPro"/>
</dbReference>
<feature type="compositionally biased region" description="Acidic residues" evidence="12">
    <location>
        <begin position="76"/>
        <end position="86"/>
    </location>
</feature>
<dbReference type="GO" id="GO:0003682">
    <property type="term" value="F:chromatin binding"/>
    <property type="evidence" value="ECO:0007669"/>
    <property type="project" value="TreeGrafter"/>
</dbReference>
<evidence type="ECO:0000256" key="11">
    <source>
        <dbReference type="PIRNR" id="PIRNR017126"/>
    </source>
</evidence>
<dbReference type="Proteomes" id="UP000332933">
    <property type="component" value="Unassembled WGS sequence"/>
</dbReference>
<dbReference type="InterPro" id="IPR022816">
    <property type="entry name" value="Condensin_barren_su2"/>
</dbReference>
<evidence type="ECO:0000256" key="1">
    <source>
        <dbReference type="ARBA" id="ARBA00004286"/>
    </source>
</evidence>
<evidence type="ECO:0000256" key="7">
    <source>
        <dbReference type="ARBA" id="ARBA00022618"/>
    </source>
</evidence>
<dbReference type="GO" id="GO:0051301">
    <property type="term" value="P:cell division"/>
    <property type="evidence" value="ECO:0007669"/>
    <property type="project" value="UniProtKB-KW"/>
</dbReference>
<evidence type="ECO:0000256" key="6">
    <source>
        <dbReference type="ARBA" id="ARBA00022490"/>
    </source>
</evidence>
<dbReference type="Pfam" id="PF05786">
    <property type="entry name" value="Cnd2"/>
    <property type="match status" value="1"/>
</dbReference>
<feature type="compositionally biased region" description="Basic residues" evidence="12">
    <location>
        <begin position="155"/>
        <end position="170"/>
    </location>
</feature>
<reference evidence="14 15" key="1">
    <citation type="submission" date="2019-03" db="EMBL/GenBank/DDBJ databases">
        <authorList>
            <person name="Gaulin E."/>
            <person name="Dumas B."/>
        </authorList>
    </citation>
    <scope>NUCLEOTIDE SEQUENCE [LARGE SCALE GENOMIC DNA]</scope>
    <source>
        <strain evidence="14">CBS 568.67</strain>
    </source>
</reference>
<dbReference type="OrthoDB" id="362021at2759"/>
<feature type="compositionally biased region" description="Basic and acidic residues" evidence="12">
    <location>
        <begin position="1"/>
        <end position="16"/>
    </location>
</feature>
<dbReference type="PANTHER" id="PTHR13108:SF9">
    <property type="entry name" value="CONDENSIN COMPLEX SUBUNIT 2"/>
    <property type="match status" value="1"/>
</dbReference>
<keyword evidence="15" id="KW-1185">Reference proteome</keyword>
<evidence type="ECO:0000256" key="8">
    <source>
        <dbReference type="ARBA" id="ARBA00022776"/>
    </source>
</evidence>
<dbReference type="GO" id="GO:0007076">
    <property type="term" value="P:mitotic chromosome condensation"/>
    <property type="evidence" value="ECO:0007669"/>
    <property type="project" value="InterPro"/>
</dbReference>
<evidence type="ECO:0000256" key="2">
    <source>
        <dbReference type="ARBA" id="ARBA00004496"/>
    </source>
</evidence>
<feature type="region of interest" description="Disordered" evidence="12">
    <location>
        <begin position="123"/>
        <end position="177"/>
    </location>
</feature>
<name>A0A485LHY8_9STRA</name>
<keyword evidence="10 11" id="KW-0131">Cell cycle</keyword>
<feature type="compositionally biased region" description="Basic residues" evidence="12">
    <location>
        <begin position="24"/>
        <end position="33"/>
    </location>
</feature>
<evidence type="ECO:0000256" key="10">
    <source>
        <dbReference type="ARBA" id="ARBA00023306"/>
    </source>
</evidence>
<comment type="function">
    <text evidence="11">Regulatory subunit of the condensin complex, a complex required for conversion of interphase chromatin into mitotic-like condense chromosomes.</text>
</comment>
<comment type="subcellular location">
    <subcellularLocation>
        <location evidence="1">Chromosome</location>
    </subcellularLocation>
    <subcellularLocation>
        <location evidence="2">Cytoplasm</location>
    </subcellularLocation>
</comment>
<keyword evidence="9 11" id="KW-0226">DNA condensation</keyword>
<keyword evidence="6" id="KW-0963">Cytoplasm</keyword>
<evidence type="ECO:0000256" key="4">
    <source>
        <dbReference type="ARBA" id="ARBA00016065"/>
    </source>
</evidence>
<protein>
    <recommendedName>
        <fullName evidence="4 11">Condensin complex subunit 2</fullName>
    </recommendedName>
</protein>
<feature type="region of interest" description="Disordered" evidence="12">
    <location>
        <begin position="1"/>
        <end position="91"/>
    </location>
</feature>
<dbReference type="PIRSF" id="PIRSF017126">
    <property type="entry name" value="Condensin_H"/>
    <property type="match status" value="1"/>
</dbReference>